<keyword evidence="2" id="KW-1133">Transmembrane helix</keyword>
<name>A0ABR0QZ43_GOSAR</name>
<reference evidence="3 4" key="1">
    <citation type="submission" date="2023-03" db="EMBL/GenBank/DDBJ databases">
        <title>WGS of Gossypium arboreum.</title>
        <authorList>
            <person name="Yu D."/>
        </authorList>
    </citation>
    <scope>NUCLEOTIDE SEQUENCE [LARGE SCALE GENOMIC DNA]</scope>
    <source>
        <tissue evidence="3">Leaf</tissue>
    </source>
</reference>
<feature type="transmembrane region" description="Helical" evidence="2">
    <location>
        <begin position="6"/>
        <end position="24"/>
    </location>
</feature>
<feature type="compositionally biased region" description="Basic and acidic residues" evidence="1">
    <location>
        <begin position="31"/>
        <end position="51"/>
    </location>
</feature>
<sequence length="176" mass="18752">MGGQFAPIIGLLFFVVFGFVIALASHKKKGEQKEDGEEKQPEDTTKVNDADDVLESTKEIAEASIDIAEAIGDIDGGETVEVGVEKDQLSRFLKKAAEAIKDANDAADVLDKVEATIDIAEAIVDIEDGETVDAGLEVVCCFFYANDAADVLDQVEDVSGIGEDADKCFLSCVICQ</sequence>
<evidence type="ECO:0000256" key="1">
    <source>
        <dbReference type="SAM" id="MobiDB-lite"/>
    </source>
</evidence>
<comment type="caution">
    <text evidence="3">The sequence shown here is derived from an EMBL/GenBank/DDBJ whole genome shotgun (WGS) entry which is preliminary data.</text>
</comment>
<protein>
    <submittedName>
        <fullName evidence="3">Uncharacterized protein</fullName>
    </submittedName>
</protein>
<evidence type="ECO:0000313" key="3">
    <source>
        <dbReference type="EMBL" id="KAK5844251.1"/>
    </source>
</evidence>
<keyword evidence="2" id="KW-0812">Transmembrane</keyword>
<evidence type="ECO:0000256" key="2">
    <source>
        <dbReference type="SAM" id="Phobius"/>
    </source>
</evidence>
<gene>
    <name evidence="3" type="ORF">PVK06_000387</name>
</gene>
<organism evidence="3 4">
    <name type="scientific">Gossypium arboreum</name>
    <name type="common">Tree cotton</name>
    <name type="synonym">Gossypium nanking</name>
    <dbReference type="NCBI Taxonomy" id="29729"/>
    <lineage>
        <taxon>Eukaryota</taxon>
        <taxon>Viridiplantae</taxon>
        <taxon>Streptophyta</taxon>
        <taxon>Embryophyta</taxon>
        <taxon>Tracheophyta</taxon>
        <taxon>Spermatophyta</taxon>
        <taxon>Magnoliopsida</taxon>
        <taxon>eudicotyledons</taxon>
        <taxon>Gunneridae</taxon>
        <taxon>Pentapetalae</taxon>
        <taxon>rosids</taxon>
        <taxon>malvids</taxon>
        <taxon>Malvales</taxon>
        <taxon>Malvaceae</taxon>
        <taxon>Malvoideae</taxon>
        <taxon>Gossypium</taxon>
    </lineage>
</organism>
<feature type="region of interest" description="Disordered" evidence="1">
    <location>
        <begin position="30"/>
        <end position="51"/>
    </location>
</feature>
<proteinExistence type="predicted"/>
<evidence type="ECO:0000313" key="4">
    <source>
        <dbReference type="Proteomes" id="UP001358586"/>
    </source>
</evidence>
<keyword evidence="4" id="KW-1185">Reference proteome</keyword>
<keyword evidence="2" id="KW-0472">Membrane</keyword>
<dbReference type="EMBL" id="JARKNE010000001">
    <property type="protein sequence ID" value="KAK5844251.1"/>
    <property type="molecule type" value="Genomic_DNA"/>
</dbReference>
<accession>A0ABR0QZ43</accession>
<dbReference type="Proteomes" id="UP001358586">
    <property type="component" value="Chromosome 1"/>
</dbReference>